<name>A0A068SE92_9FUNG</name>
<organism evidence="3 4">
    <name type="scientific">Lichtheimia corymbifera JMRC:FSU:9682</name>
    <dbReference type="NCBI Taxonomy" id="1263082"/>
    <lineage>
        <taxon>Eukaryota</taxon>
        <taxon>Fungi</taxon>
        <taxon>Fungi incertae sedis</taxon>
        <taxon>Mucoromycota</taxon>
        <taxon>Mucoromycotina</taxon>
        <taxon>Mucoromycetes</taxon>
        <taxon>Mucorales</taxon>
        <taxon>Lichtheimiaceae</taxon>
        <taxon>Lichtheimia</taxon>
    </lineage>
</organism>
<feature type="compositionally biased region" description="Basic and acidic residues" evidence="1">
    <location>
        <begin position="352"/>
        <end position="361"/>
    </location>
</feature>
<dbReference type="AlphaFoldDB" id="A0A068SE92"/>
<dbReference type="InterPro" id="IPR002716">
    <property type="entry name" value="PIN_dom"/>
</dbReference>
<dbReference type="SMART" id="SM00670">
    <property type="entry name" value="PINc"/>
    <property type="match status" value="1"/>
</dbReference>
<feature type="region of interest" description="Disordered" evidence="1">
    <location>
        <begin position="287"/>
        <end position="312"/>
    </location>
</feature>
<sequence>MYNDDELMDIDGPEFISEVNNQIAAIRSTASTASKQNHAPSESSNDDLSAYYHYYKHGMQGSPVAQDYMPEPFMQVAILDTNFLISNLAYLRTLTSQAAKYHGSLVLVVPWIVVKELDGLKGMNHQQITRGDLGDLARKAMRFIEGALRERRPWLRGQKSYEVYDENAKLSKGDDSILDCCLFFHNRMGKRVTLLTNDRNLAIQAMIHDVRSLSAENKVDLADFTQSLSKGQVAAPHESMESLGMDVDPGLAAGGAPRYVEPNTGHYLVSGGPVIDEDVDMDMVDDVEPAPAPAVSSYNNSSNSNSRNSTTNDSIYASRYAHDYGPVNYVGKKQQYHLSRCSNDSLTSTPLPRDKYGEELKPPSSSAGRLEEQRRNKQQQQPQQYNHARHSRDGTIWSSAYAPR</sequence>
<comment type="caution">
    <text evidence="3">The sequence shown here is derived from an EMBL/GenBank/DDBJ whole genome shotgun (WGS) entry which is preliminary data.</text>
</comment>
<evidence type="ECO:0000256" key="1">
    <source>
        <dbReference type="SAM" id="MobiDB-lite"/>
    </source>
</evidence>
<proteinExistence type="predicted"/>
<accession>A0A068SE92</accession>
<dbReference type="InterPro" id="IPR052626">
    <property type="entry name" value="SWT1_Regulator"/>
</dbReference>
<reference evidence="3" key="1">
    <citation type="submission" date="2013-08" db="EMBL/GenBank/DDBJ databases">
        <title>Gene expansion shapes genome architecture in the human pathogen Lichtheimia corymbifera: an evolutionary genomics analysis in the ancient terrestrial Mucorales (Mucoromycotina).</title>
        <authorList>
            <person name="Schwartze V.U."/>
            <person name="Winter S."/>
            <person name="Shelest E."/>
            <person name="Marcet-Houben M."/>
            <person name="Horn F."/>
            <person name="Wehner S."/>
            <person name="Hoffmann K."/>
            <person name="Riege K."/>
            <person name="Sammeth M."/>
            <person name="Nowrousian M."/>
            <person name="Valiante V."/>
            <person name="Linde J."/>
            <person name="Jacobsen I.D."/>
            <person name="Marz M."/>
            <person name="Brakhage A.A."/>
            <person name="Gabaldon T."/>
            <person name="Bocker S."/>
            <person name="Voigt K."/>
        </authorList>
    </citation>
    <scope>NUCLEOTIDE SEQUENCE [LARGE SCALE GENOMIC DNA]</scope>
    <source>
        <strain evidence="3">FSU 9682</strain>
    </source>
</reference>
<dbReference type="InterPro" id="IPR029060">
    <property type="entry name" value="PIN-like_dom_sf"/>
</dbReference>
<dbReference type="PANTHER" id="PTHR16161:SF0">
    <property type="entry name" value="TRANSCRIPTIONAL PROTEIN SWT1"/>
    <property type="match status" value="1"/>
</dbReference>
<feature type="compositionally biased region" description="Polar residues" evidence="1">
    <location>
        <begin position="341"/>
        <end position="350"/>
    </location>
</feature>
<protein>
    <recommendedName>
        <fullName evidence="2">PIN domain-containing protein</fullName>
    </recommendedName>
</protein>
<dbReference type="STRING" id="1263082.A0A068SE92"/>
<dbReference type="Pfam" id="PF13638">
    <property type="entry name" value="PIN_4"/>
    <property type="match status" value="1"/>
</dbReference>
<dbReference type="GO" id="GO:0005634">
    <property type="term" value="C:nucleus"/>
    <property type="evidence" value="ECO:0007669"/>
    <property type="project" value="TreeGrafter"/>
</dbReference>
<dbReference type="PANTHER" id="PTHR16161">
    <property type="entry name" value="TRANSCRIPTIONAL PROTEIN SWT1"/>
    <property type="match status" value="1"/>
</dbReference>
<dbReference type="Proteomes" id="UP000027586">
    <property type="component" value="Unassembled WGS sequence"/>
</dbReference>
<evidence type="ECO:0000313" key="4">
    <source>
        <dbReference type="Proteomes" id="UP000027586"/>
    </source>
</evidence>
<dbReference type="VEuPathDB" id="FungiDB:LCOR_11459.1"/>
<dbReference type="SUPFAM" id="SSF88723">
    <property type="entry name" value="PIN domain-like"/>
    <property type="match status" value="1"/>
</dbReference>
<dbReference type="OrthoDB" id="2017974at2759"/>
<evidence type="ECO:0000313" key="3">
    <source>
        <dbReference type="EMBL" id="CDH60678.1"/>
    </source>
</evidence>
<feature type="region of interest" description="Disordered" evidence="1">
    <location>
        <begin position="341"/>
        <end position="404"/>
    </location>
</feature>
<dbReference type="GO" id="GO:0004540">
    <property type="term" value="F:RNA nuclease activity"/>
    <property type="evidence" value="ECO:0007669"/>
    <property type="project" value="UniProtKB-ARBA"/>
</dbReference>
<dbReference type="CDD" id="cd18727">
    <property type="entry name" value="PIN_Swt1-like"/>
    <property type="match status" value="1"/>
</dbReference>
<dbReference type="Gene3D" id="3.40.50.1010">
    <property type="entry name" value="5'-nuclease"/>
    <property type="match status" value="1"/>
</dbReference>
<keyword evidence="4" id="KW-1185">Reference proteome</keyword>
<dbReference type="EMBL" id="CBTN010000101">
    <property type="protein sequence ID" value="CDH60678.1"/>
    <property type="molecule type" value="Genomic_DNA"/>
</dbReference>
<feature type="domain" description="PIN" evidence="2">
    <location>
        <begin position="75"/>
        <end position="203"/>
    </location>
</feature>
<evidence type="ECO:0000259" key="2">
    <source>
        <dbReference type="SMART" id="SM00670"/>
    </source>
</evidence>
<feature type="compositionally biased region" description="Low complexity" evidence="1">
    <location>
        <begin position="296"/>
        <end position="312"/>
    </location>
</feature>
<gene>
    <name evidence="3" type="ORF">LCOR_11459.1</name>
</gene>